<name>A0A0C9ZYP2_9AGAM</name>
<dbReference type="Proteomes" id="UP000054485">
    <property type="component" value="Unassembled WGS sequence"/>
</dbReference>
<accession>A0A0C9ZYP2</accession>
<evidence type="ECO:0000313" key="2">
    <source>
        <dbReference type="Proteomes" id="UP000054485"/>
    </source>
</evidence>
<gene>
    <name evidence="1" type="ORF">CY34DRAFT_97713</name>
</gene>
<dbReference type="OrthoDB" id="2986975at2759"/>
<dbReference type="EMBL" id="KN835732">
    <property type="protein sequence ID" value="KIK34581.1"/>
    <property type="molecule type" value="Genomic_DNA"/>
</dbReference>
<sequence length="140" mass="15851">LMERFAVTTKPNGRNAKQDKRAALPNIIELAVGMKVMVTFNVNMDINIANGAQGEVKEIILDEHESKFCMTTPIVEFDYPPAYVLIKLNRTKVKTLERLEKGVLPLTPLQQTFRVIVNGNEQVVTRKQLLLTPAYAFTDY</sequence>
<dbReference type="HOGENOM" id="CLU_001324_7_1_1"/>
<keyword evidence="2" id="KW-1185">Reference proteome</keyword>
<proteinExistence type="predicted"/>
<dbReference type="InParanoid" id="A0A0C9ZYP2"/>
<protein>
    <submittedName>
        <fullName evidence="1">Uncharacterized protein</fullName>
    </submittedName>
</protein>
<dbReference type="AlphaFoldDB" id="A0A0C9ZYP2"/>
<reference evidence="1 2" key="1">
    <citation type="submission" date="2014-04" db="EMBL/GenBank/DDBJ databases">
        <authorList>
            <consortium name="DOE Joint Genome Institute"/>
            <person name="Kuo A."/>
            <person name="Ruytinx J."/>
            <person name="Rineau F."/>
            <person name="Colpaert J."/>
            <person name="Kohler A."/>
            <person name="Nagy L.G."/>
            <person name="Floudas D."/>
            <person name="Copeland A."/>
            <person name="Barry K.W."/>
            <person name="Cichocki N."/>
            <person name="Veneault-Fourrey C."/>
            <person name="LaButti K."/>
            <person name="Lindquist E.A."/>
            <person name="Lipzen A."/>
            <person name="Lundell T."/>
            <person name="Morin E."/>
            <person name="Murat C."/>
            <person name="Sun H."/>
            <person name="Tunlid A."/>
            <person name="Henrissat B."/>
            <person name="Grigoriev I.V."/>
            <person name="Hibbett D.S."/>
            <person name="Martin F."/>
            <person name="Nordberg H.P."/>
            <person name="Cantor M.N."/>
            <person name="Hua S.X."/>
        </authorList>
    </citation>
    <scope>NUCLEOTIDE SEQUENCE [LARGE SCALE GENOMIC DNA]</scope>
    <source>
        <strain evidence="1 2">UH-Slu-Lm8-n1</strain>
    </source>
</reference>
<reference evidence="2" key="2">
    <citation type="submission" date="2015-01" db="EMBL/GenBank/DDBJ databases">
        <title>Evolutionary Origins and Diversification of the Mycorrhizal Mutualists.</title>
        <authorList>
            <consortium name="DOE Joint Genome Institute"/>
            <consortium name="Mycorrhizal Genomics Consortium"/>
            <person name="Kohler A."/>
            <person name="Kuo A."/>
            <person name="Nagy L.G."/>
            <person name="Floudas D."/>
            <person name="Copeland A."/>
            <person name="Barry K.W."/>
            <person name="Cichocki N."/>
            <person name="Veneault-Fourrey C."/>
            <person name="LaButti K."/>
            <person name="Lindquist E.A."/>
            <person name="Lipzen A."/>
            <person name="Lundell T."/>
            <person name="Morin E."/>
            <person name="Murat C."/>
            <person name="Riley R."/>
            <person name="Ohm R."/>
            <person name="Sun H."/>
            <person name="Tunlid A."/>
            <person name="Henrissat B."/>
            <person name="Grigoriev I.V."/>
            <person name="Hibbett D.S."/>
            <person name="Martin F."/>
        </authorList>
    </citation>
    <scope>NUCLEOTIDE SEQUENCE [LARGE SCALE GENOMIC DNA]</scope>
    <source>
        <strain evidence="2">UH-Slu-Lm8-n1</strain>
    </source>
</reference>
<evidence type="ECO:0000313" key="1">
    <source>
        <dbReference type="EMBL" id="KIK34581.1"/>
    </source>
</evidence>
<organism evidence="1 2">
    <name type="scientific">Suillus luteus UH-Slu-Lm8-n1</name>
    <dbReference type="NCBI Taxonomy" id="930992"/>
    <lineage>
        <taxon>Eukaryota</taxon>
        <taxon>Fungi</taxon>
        <taxon>Dikarya</taxon>
        <taxon>Basidiomycota</taxon>
        <taxon>Agaricomycotina</taxon>
        <taxon>Agaricomycetes</taxon>
        <taxon>Agaricomycetidae</taxon>
        <taxon>Boletales</taxon>
        <taxon>Suillineae</taxon>
        <taxon>Suillaceae</taxon>
        <taxon>Suillus</taxon>
    </lineage>
</organism>
<feature type="non-terminal residue" evidence="1">
    <location>
        <position position="1"/>
    </location>
</feature>